<feature type="non-terminal residue" evidence="1">
    <location>
        <position position="1"/>
    </location>
</feature>
<keyword evidence="2" id="KW-1185">Reference proteome</keyword>
<dbReference type="EMBL" id="CAJVCH010077104">
    <property type="protein sequence ID" value="CAG7721161.1"/>
    <property type="molecule type" value="Genomic_DNA"/>
</dbReference>
<dbReference type="OrthoDB" id="10053513at2759"/>
<gene>
    <name evidence="1" type="ORF">AFUS01_LOCUS10396</name>
</gene>
<reference evidence="1" key="1">
    <citation type="submission" date="2021-06" db="EMBL/GenBank/DDBJ databases">
        <authorList>
            <person name="Hodson N. C."/>
            <person name="Mongue J. A."/>
            <person name="Jaron S. K."/>
        </authorList>
    </citation>
    <scope>NUCLEOTIDE SEQUENCE</scope>
</reference>
<dbReference type="PANTHER" id="PTHR33053">
    <property type="entry name" value="PROTEIN, PUTATIVE-RELATED"/>
    <property type="match status" value="1"/>
</dbReference>
<evidence type="ECO:0000313" key="1">
    <source>
        <dbReference type="EMBL" id="CAG7721161.1"/>
    </source>
</evidence>
<evidence type="ECO:0000313" key="2">
    <source>
        <dbReference type="Proteomes" id="UP000708208"/>
    </source>
</evidence>
<dbReference type="PANTHER" id="PTHR33053:SF9">
    <property type="entry name" value="AGAP000105-PA"/>
    <property type="match status" value="1"/>
</dbReference>
<proteinExistence type="predicted"/>
<protein>
    <submittedName>
        <fullName evidence="1">Uncharacterized protein</fullName>
    </submittedName>
</protein>
<dbReference type="Proteomes" id="UP000708208">
    <property type="component" value="Unassembled WGS sequence"/>
</dbReference>
<dbReference type="AlphaFoldDB" id="A0A8J2JJ18"/>
<comment type="caution">
    <text evidence="1">The sequence shown here is derived from an EMBL/GenBank/DDBJ whole genome shotgun (WGS) entry which is preliminary data.</text>
</comment>
<sequence length="154" mass="17609">MPYMQLQMAVDIEEKTQYQINYSVFLPQLKAEFNTGTKILQEKNVECIKLDLQLELRNWALEENINLSSTSRLLKILQKCDINVKLPTDARTLLQTPRNVFSRPMGIGSSNSQLWPILGWVSNLPSSQPFVIGCYYGAAKPSDIYSYLADFVQE</sequence>
<name>A0A8J2JJ18_9HEXA</name>
<organism evidence="1 2">
    <name type="scientific">Allacma fusca</name>
    <dbReference type="NCBI Taxonomy" id="39272"/>
    <lineage>
        <taxon>Eukaryota</taxon>
        <taxon>Metazoa</taxon>
        <taxon>Ecdysozoa</taxon>
        <taxon>Arthropoda</taxon>
        <taxon>Hexapoda</taxon>
        <taxon>Collembola</taxon>
        <taxon>Symphypleona</taxon>
        <taxon>Sminthuridae</taxon>
        <taxon>Allacma</taxon>
    </lineage>
</organism>
<accession>A0A8J2JJ18</accession>